<accession>A0AA39Q1W8</accession>
<evidence type="ECO:0000313" key="3">
    <source>
        <dbReference type="Proteomes" id="UP001175228"/>
    </source>
</evidence>
<dbReference type="EMBL" id="JAUEPU010000020">
    <property type="protein sequence ID" value="KAK0494620.1"/>
    <property type="molecule type" value="Genomic_DNA"/>
</dbReference>
<dbReference type="AlphaFoldDB" id="A0AA39Q1W8"/>
<evidence type="ECO:0000256" key="1">
    <source>
        <dbReference type="SAM" id="MobiDB-lite"/>
    </source>
</evidence>
<comment type="caution">
    <text evidence="2">The sequence shown here is derived from an EMBL/GenBank/DDBJ whole genome shotgun (WGS) entry which is preliminary data.</text>
</comment>
<proteinExistence type="predicted"/>
<evidence type="ECO:0000313" key="2">
    <source>
        <dbReference type="EMBL" id="KAK0494620.1"/>
    </source>
</evidence>
<gene>
    <name evidence="2" type="ORF">EDD18DRAFT_350879</name>
</gene>
<keyword evidence="3" id="KW-1185">Reference proteome</keyword>
<organism evidence="2 3">
    <name type="scientific">Armillaria luteobubalina</name>
    <dbReference type="NCBI Taxonomy" id="153913"/>
    <lineage>
        <taxon>Eukaryota</taxon>
        <taxon>Fungi</taxon>
        <taxon>Dikarya</taxon>
        <taxon>Basidiomycota</taxon>
        <taxon>Agaricomycotina</taxon>
        <taxon>Agaricomycetes</taxon>
        <taxon>Agaricomycetidae</taxon>
        <taxon>Agaricales</taxon>
        <taxon>Marasmiineae</taxon>
        <taxon>Physalacriaceae</taxon>
        <taxon>Armillaria</taxon>
    </lineage>
</organism>
<reference evidence="2" key="1">
    <citation type="submission" date="2023-06" db="EMBL/GenBank/DDBJ databases">
        <authorList>
            <consortium name="Lawrence Berkeley National Laboratory"/>
            <person name="Ahrendt S."/>
            <person name="Sahu N."/>
            <person name="Indic B."/>
            <person name="Wong-Bajracharya J."/>
            <person name="Merenyi Z."/>
            <person name="Ke H.-M."/>
            <person name="Monk M."/>
            <person name="Kocsube S."/>
            <person name="Drula E."/>
            <person name="Lipzen A."/>
            <person name="Balint B."/>
            <person name="Henrissat B."/>
            <person name="Andreopoulos B."/>
            <person name="Martin F.M."/>
            <person name="Harder C.B."/>
            <person name="Rigling D."/>
            <person name="Ford K.L."/>
            <person name="Foster G.D."/>
            <person name="Pangilinan J."/>
            <person name="Papanicolaou A."/>
            <person name="Barry K."/>
            <person name="LaButti K."/>
            <person name="Viragh M."/>
            <person name="Koriabine M."/>
            <person name="Yan M."/>
            <person name="Riley R."/>
            <person name="Champramary S."/>
            <person name="Plett K.L."/>
            <person name="Tsai I.J."/>
            <person name="Slot J."/>
            <person name="Sipos G."/>
            <person name="Plett J."/>
            <person name="Nagy L.G."/>
            <person name="Grigoriev I.V."/>
        </authorList>
    </citation>
    <scope>NUCLEOTIDE SEQUENCE</scope>
    <source>
        <strain evidence="2">HWK02</strain>
    </source>
</reference>
<sequence>MTTKSQPFSRLSRFGVPFKSNPSSRNRNPGKAAAAAEDDNWYIPYNGPVEAPRRPYAKPKERDSWGDSVYDDGEGIMPNGWDKGRTELGRNGSSDASHRSRQPTRSYVNVDPSGGVGESPAPRISRESAPKSPFASIFSFGSPKKRASPPSVSTKSDSNNRNRRGRRDDRESNGDDEDYYNSYYSSLVQSPLKNQYQSRPEDPRHSPTSPIGRSEDTHSPVSGQSSSSIPHPYAYVFPTSDYNDAPKTAPLMSMTAGTMILFNASQYIRRRAQATASAHLFTLHLLLVID</sequence>
<feature type="compositionally biased region" description="Polar residues" evidence="1">
    <location>
        <begin position="187"/>
        <end position="198"/>
    </location>
</feature>
<name>A0AA39Q1W8_9AGAR</name>
<protein>
    <submittedName>
        <fullName evidence="2">Uncharacterized protein</fullName>
    </submittedName>
</protein>
<dbReference type="Proteomes" id="UP001175228">
    <property type="component" value="Unassembled WGS sequence"/>
</dbReference>
<feature type="compositionally biased region" description="Low complexity" evidence="1">
    <location>
        <begin position="219"/>
        <end position="228"/>
    </location>
</feature>
<feature type="region of interest" description="Disordered" evidence="1">
    <location>
        <begin position="1"/>
        <end position="232"/>
    </location>
</feature>